<gene>
    <name evidence="3" type="ORF">KL86DPRO_11799</name>
</gene>
<protein>
    <submittedName>
        <fullName evidence="3">DnaJ domain protein</fullName>
    </submittedName>
</protein>
<dbReference type="PROSITE" id="PS50076">
    <property type="entry name" value="DNAJ_2"/>
    <property type="match status" value="1"/>
</dbReference>
<dbReference type="InterPro" id="IPR036869">
    <property type="entry name" value="J_dom_sf"/>
</dbReference>
<organism evidence="3">
    <name type="scientific">uncultured delta proteobacterium</name>
    <dbReference type="NCBI Taxonomy" id="34034"/>
    <lineage>
        <taxon>Bacteria</taxon>
        <taxon>Deltaproteobacteria</taxon>
        <taxon>environmental samples</taxon>
    </lineage>
</organism>
<dbReference type="EMBL" id="FLUQ01000001">
    <property type="protein sequence ID" value="SBW00526.1"/>
    <property type="molecule type" value="Genomic_DNA"/>
</dbReference>
<dbReference type="CDD" id="cd06257">
    <property type="entry name" value="DnaJ"/>
    <property type="match status" value="1"/>
</dbReference>
<dbReference type="PANTHER" id="PTHR43948:SF10">
    <property type="entry name" value="MRJ, ISOFORM E"/>
    <property type="match status" value="1"/>
</dbReference>
<dbReference type="SUPFAM" id="SSF46565">
    <property type="entry name" value="Chaperone J-domain"/>
    <property type="match status" value="1"/>
</dbReference>
<name>A0A212JM65_9DELT</name>
<sequence>MTRKQALARLGLSDGATAEERKRAYRKLAFELHPDLHPDNPNAGKEFQLLNEAYVFLTSGPQEAPGGGRSRAQSRAQAQAEATEKARAEAHKAYERAKKRVHEEQQSGSARQEATEAGNGKSAGAEKTRDMKREEVLRDLLRDPFARRVFEDIYTQIREEAARKQQRGGTAGGRKTSAPQEPGLFERTADNVSDWFRRQIDEEQTVRVAGPLVPGKRLRLQIHQGVFGKSHTIELTLPPEFEPGRPIRLRGMGKRIGKWQGDLYLRITN</sequence>
<accession>A0A212JM65</accession>
<dbReference type="PRINTS" id="PR00625">
    <property type="entry name" value="JDOMAIN"/>
</dbReference>
<dbReference type="GO" id="GO:0005737">
    <property type="term" value="C:cytoplasm"/>
    <property type="evidence" value="ECO:0007669"/>
    <property type="project" value="TreeGrafter"/>
</dbReference>
<evidence type="ECO:0000259" key="2">
    <source>
        <dbReference type="PROSITE" id="PS50076"/>
    </source>
</evidence>
<feature type="region of interest" description="Disordered" evidence="1">
    <location>
        <begin position="58"/>
        <end position="131"/>
    </location>
</feature>
<evidence type="ECO:0000313" key="3">
    <source>
        <dbReference type="EMBL" id="SBW00526.1"/>
    </source>
</evidence>
<feature type="compositionally biased region" description="Low complexity" evidence="1">
    <location>
        <begin position="70"/>
        <end position="80"/>
    </location>
</feature>
<dbReference type="GO" id="GO:0044183">
    <property type="term" value="F:protein folding chaperone"/>
    <property type="evidence" value="ECO:0007669"/>
    <property type="project" value="TreeGrafter"/>
</dbReference>
<evidence type="ECO:0000256" key="1">
    <source>
        <dbReference type="SAM" id="MobiDB-lite"/>
    </source>
</evidence>
<dbReference type="Gene3D" id="2.60.260.20">
    <property type="entry name" value="Urease metallochaperone UreE, N-terminal domain"/>
    <property type="match status" value="1"/>
</dbReference>
<dbReference type="InterPro" id="IPR001623">
    <property type="entry name" value="DnaJ_domain"/>
</dbReference>
<proteinExistence type="predicted"/>
<feature type="domain" description="J" evidence="2">
    <location>
        <begin position="5"/>
        <end position="62"/>
    </location>
</feature>
<feature type="region of interest" description="Disordered" evidence="1">
    <location>
        <begin position="161"/>
        <end position="182"/>
    </location>
</feature>
<dbReference type="AlphaFoldDB" id="A0A212JM65"/>
<dbReference type="Gene3D" id="1.10.287.110">
    <property type="entry name" value="DnaJ domain"/>
    <property type="match status" value="1"/>
</dbReference>
<dbReference type="GO" id="GO:0051082">
    <property type="term" value="F:unfolded protein binding"/>
    <property type="evidence" value="ECO:0007669"/>
    <property type="project" value="TreeGrafter"/>
</dbReference>
<reference evidence="3" key="1">
    <citation type="submission" date="2016-04" db="EMBL/GenBank/DDBJ databases">
        <authorList>
            <person name="Evans L.H."/>
            <person name="Alamgir A."/>
            <person name="Owens N."/>
            <person name="Weber N.D."/>
            <person name="Virtaneva K."/>
            <person name="Barbian K."/>
            <person name="Babar A."/>
            <person name="Rosenke K."/>
        </authorList>
    </citation>
    <scope>NUCLEOTIDE SEQUENCE</scope>
    <source>
        <strain evidence="3">86</strain>
    </source>
</reference>
<dbReference type="SMART" id="SM00271">
    <property type="entry name" value="DnaJ"/>
    <property type="match status" value="1"/>
</dbReference>
<feature type="compositionally biased region" description="Basic and acidic residues" evidence="1">
    <location>
        <begin position="82"/>
        <end position="105"/>
    </location>
</feature>
<dbReference type="PANTHER" id="PTHR43948">
    <property type="entry name" value="DNAJ HOMOLOG SUBFAMILY B"/>
    <property type="match status" value="1"/>
</dbReference>
<dbReference type="GO" id="GO:0051087">
    <property type="term" value="F:protein-folding chaperone binding"/>
    <property type="evidence" value="ECO:0007669"/>
    <property type="project" value="TreeGrafter"/>
</dbReference>
<dbReference type="Pfam" id="PF00226">
    <property type="entry name" value="DnaJ"/>
    <property type="match status" value="1"/>
</dbReference>